<comment type="caution">
    <text evidence="18">The sequence shown here is derived from an EMBL/GenBank/DDBJ whole genome shotgun (WGS) entry which is preliminary data.</text>
</comment>
<keyword evidence="8 17" id="KW-0479">Metal-binding</keyword>
<comment type="pathway">
    <text evidence="2 17">tRNA modification; tRNA-queuosine biosynthesis.</text>
</comment>
<evidence type="ECO:0000256" key="12">
    <source>
        <dbReference type="ARBA" id="ARBA00023014"/>
    </source>
</evidence>
<dbReference type="EC" id="1.17.99.6" evidence="4 17"/>
<keyword evidence="9 17" id="KW-0671">Queuosine biosynthesis</keyword>
<keyword evidence="13 17" id="KW-1015">Disulfide bond</keyword>
<dbReference type="SUPFAM" id="SSF52402">
    <property type="entry name" value="Adenine nucleotide alpha hydrolases-like"/>
    <property type="match status" value="1"/>
</dbReference>
<proteinExistence type="inferred from homology"/>
<evidence type="ECO:0000256" key="11">
    <source>
        <dbReference type="ARBA" id="ARBA00023004"/>
    </source>
</evidence>
<evidence type="ECO:0000256" key="17">
    <source>
        <dbReference type="HAMAP-Rule" id="MF_02089"/>
    </source>
</evidence>
<name>A0A1F5YE21_9BACT</name>
<keyword evidence="14 17" id="KW-0676">Redox-active center</keyword>
<dbReference type="InterPro" id="IPR014729">
    <property type="entry name" value="Rossmann-like_a/b/a_fold"/>
</dbReference>
<evidence type="ECO:0000313" key="19">
    <source>
        <dbReference type="Proteomes" id="UP000176992"/>
    </source>
</evidence>
<feature type="binding site" evidence="17">
    <location>
        <position position="9"/>
    </location>
    <ligand>
        <name>[4Fe-4S] cluster</name>
        <dbReference type="ChEBI" id="CHEBI:49883"/>
    </ligand>
</feature>
<comment type="catalytic activity">
    <reaction evidence="16 17">
        <text>epoxyqueuosine(34) in tRNA + AH2 = queuosine(34) in tRNA + A + H2O</text>
        <dbReference type="Rhea" id="RHEA:32159"/>
        <dbReference type="Rhea" id="RHEA-COMP:18571"/>
        <dbReference type="Rhea" id="RHEA-COMP:18582"/>
        <dbReference type="ChEBI" id="CHEBI:13193"/>
        <dbReference type="ChEBI" id="CHEBI:15377"/>
        <dbReference type="ChEBI" id="CHEBI:17499"/>
        <dbReference type="ChEBI" id="CHEBI:194431"/>
        <dbReference type="ChEBI" id="CHEBI:194443"/>
        <dbReference type="EC" id="1.17.99.6"/>
    </reaction>
</comment>
<dbReference type="InterPro" id="IPR003828">
    <property type="entry name" value="QueH"/>
</dbReference>
<evidence type="ECO:0000313" key="18">
    <source>
        <dbReference type="EMBL" id="OGF98389.1"/>
    </source>
</evidence>
<evidence type="ECO:0000256" key="6">
    <source>
        <dbReference type="ARBA" id="ARBA00022485"/>
    </source>
</evidence>
<comment type="function">
    <text evidence="1 17">Catalyzes the conversion of epoxyqueuosine (oQ) to queuosine (Q), which is a hypermodified base found in the wobble positions of tRNA(Asp), tRNA(Asn), tRNA(His) and tRNA(Tyr).</text>
</comment>
<evidence type="ECO:0000256" key="3">
    <source>
        <dbReference type="ARBA" id="ARBA00008207"/>
    </source>
</evidence>
<evidence type="ECO:0000256" key="13">
    <source>
        <dbReference type="ARBA" id="ARBA00023157"/>
    </source>
</evidence>
<evidence type="ECO:0000256" key="4">
    <source>
        <dbReference type="ARBA" id="ARBA00012622"/>
    </source>
</evidence>
<keyword evidence="11 17" id="KW-0408">Iron</keyword>
<dbReference type="EMBL" id="MFIV01000114">
    <property type="protein sequence ID" value="OGF98389.1"/>
    <property type="molecule type" value="Genomic_DNA"/>
</dbReference>
<evidence type="ECO:0000256" key="8">
    <source>
        <dbReference type="ARBA" id="ARBA00022723"/>
    </source>
</evidence>
<protein>
    <recommendedName>
        <fullName evidence="5 17">Epoxyqueuosine reductase QueH</fullName>
        <ecNumber evidence="4 17">1.17.99.6</ecNumber>
    </recommendedName>
    <alternativeName>
        <fullName evidence="15 17">Queuosine biosynthesis protein QueH</fullName>
    </alternativeName>
</protein>
<organism evidence="18 19">
    <name type="scientific">Candidatus Glassbacteria bacterium GWA2_58_10</name>
    <dbReference type="NCBI Taxonomy" id="1817865"/>
    <lineage>
        <taxon>Bacteria</taxon>
        <taxon>Candidatus Glassiibacteriota</taxon>
    </lineage>
</organism>
<dbReference type="GO" id="GO:0052693">
    <property type="term" value="F:epoxyqueuosine reductase activity"/>
    <property type="evidence" value="ECO:0007669"/>
    <property type="project" value="UniProtKB-UniRule"/>
</dbReference>
<dbReference type="GO" id="GO:0051539">
    <property type="term" value="F:4 iron, 4 sulfur cluster binding"/>
    <property type="evidence" value="ECO:0007669"/>
    <property type="project" value="UniProtKB-UniRule"/>
</dbReference>
<sequence length="192" mass="21649">MKHLLLHSCCAPCSPYVIRKLAEEYRVTVFFYNPNIHGPAEYELRLTEIRRLCAALGVELIEGGYDPDRYFARVGPLAFSGEGGERCSECFRLRLEEACQVARQIGASVVATTLSVSPHKKTRQINSQGRSAAGKYEGLAFLEADFKKKEGYRISCELSREYGFYRQNYCGCIFSKAESERRDNTDPAPPRG</sequence>
<dbReference type="UniPathway" id="UPA00392"/>
<dbReference type="PANTHER" id="PTHR36701:SF1">
    <property type="entry name" value="EPOXYQUEUOSINE REDUCTASE QUEH"/>
    <property type="match status" value="1"/>
</dbReference>
<evidence type="ECO:0000256" key="10">
    <source>
        <dbReference type="ARBA" id="ARBA00023002"/>
    </source>
</evidence>
<feature type="binding site" evidence="17">
    <location>
        <position position="90"/>
    </location>
    <ligand>
        <name>[4Fe-4S] cluster</name>
        <dbReference type="ChEBI" id="CHEBI:49883"/>
    </ligand>
</feature>
<feature type="disulfide bond" description="Redox-active" evidence="17">
    <location>
        <begin position="170"/>
        <end position="172"/>
    </location>
</feature>
<comment type="similarity">
    <text evidence="3 17">Belongs to the QueH family.</text>
</comment>
<dbReference type="PANTHER" id="PTHR36701">
    <property type="entry name" value="EPOXYQUEUOSINE REDUCTASE QUEH"/>
    <property type="match status" value="1"/>
</dbReference>
<evidence type="ECO:0000256" key="15">
    <source>
        <dbReference type="ARBA" id="ARBA00031446"/>
    </source>
</evidence>
<keyword evidence="12 17" id="KW-0411">Iron-sulfur</keyword>
<dbReference type="Proteomes" id="UP000176992">
    <property type="component" value="Unassembled WGS sequence"/>
</dbReference>
<reference evidence="18 19" key="1">
    <citation type="journal article" date="2016" name="Nat. Commun.">
        <title>Thousands of microbial genomes shed light on interconnected biogeochemical processes in an aquifer system.</title>
        <authorList>
            <person name="Anantharaman K."/>
            <person name="Brown C.T."/>
            <person name="Hug L.A."/>
            <person name="Sharon I."/>
            <person name="Castelle C.J."/>
            <person name="Probst A.J."/>
            <person name="Thomas B.C."/>
            <person name="Singh A."/>
            <person name="Wilkins M.J."/>
            <person name="Karaoz U."/>
            <person name="Brodie E.L."/>
            <person name="Williams K.H."/>
            <person name="Hubbard S.S."/>
            <person name="Banfield J.F."/>
        </authorList>
    </citation>
    <scope>NUCLEOTIDE SEQUENCE [LARGE SCALE GENOMIC DNA]</scope>
</reference>
<dbReference type="GO" id="GO:0008616">
    <property type="term" value="P:tRNA queuosine(34) biosynthetic process"/>
    <property type="evidence" value="ECO:0007669"/>
    <property type="project" value="UniProtKB-UniRule"/>
</dbReference>
<evidence type="ECO:0000256" key="5">
    <source>
        <dbReference type="ARBA" id="ARBA00016895"/>
    </source>
</evidence>
<gene>
    <name evidence="17" type="primary">queH</name>
    <name evidence="18" type="ORF">A2Z86_11860</name>
</gene>
<dbReference type="Pfam" id="PF02677">
    <property type="entry name" value="QueH"/>
    <property type="match status" value="1"/>
</dbReference>
<evidence type="ECO:0000256" key="7">
    <source>
        <dbReference type="ARBA" id="ARBA00022694"/>
    </source>
</evidence>
<keyword evidence="7 17" id="KW-0819">tRNA processing</keyword>
<feature type="binding site" evidence="17">
    <location>
        <position position="10"/>
    </location>
    <ligand>
        <name>[4Fe-4S] cluster</name>
        <dbReference type="ChEBI" id="CHEBI:49883"/>
    </ligand>
</feature>
<keyword evidence="6 17" id="KW-0004">4Fe-4S</keyword>
<evidence type="ECO:0000256" key="16">
    <source>
        <dbReference type="ARBA" id="ARBA00047415"/>
    </source>
</evidence>
<dbReference type="GO" id="GO:0046872">
    <property type="term" value="F:metal ion binding"/>
    <property type="evidence" value="ECO:0007669"/>
    <property type="project" value="UniProtKB-KW"/>
</dbReference>
<keyword evidence="10 17" id="KW-0560">Oxidoreductase</keyword>
<evidence type="ECO:0000256" key="14">
    <source>
        <dbReference type="ARBA" id="ARBA00023284"/>
    </source>
</evidence>
<dbReference type="AlphaFoldDB" id="A0A1F5YE21"/>
<evidence type="ECO:0000256" key="1">
    <source>
        <dbReference type="ARBA" id="ARBA00002268"/>
    </source>
</evidence>
<evidence type="ECO:0000256" key="2">
    <source>
        <dbReference type="ARBA" id="ARBA00004691"/>
    </source>
</evidence>
<evidence type="ECO:0000256" key="9">
    <source>
        <dbReference type="ARBA" id="ARBA00022785"/>
    </source>
</evidence>
<feature type="binding site" evidence="17">
    <location>
        <position position="87"/>
    </location>
    <ligand>
        <name>[4Fe-4S] cluster</name>
        <dbReference type="ChEBI" id="CHEBI:49883"/>
    </ligand>
</feature>
<dbReference type="HAMAP" id="MF_02089">
    <property type="entry name" value="QueH"/>
    <property type="match status" value="1"/>
</dbReference>
<accession>A0A1F5YE21</accession>
<dbReference type="Gene3D" id="3.40.50.620">
    <property type="entry name" value="HUPs"/>
    <property type="match status" value="1"/>
</dbReference>